<dbReference type="InterPro" id="IPR047204">
    <property type="entry name" value="RMP1_RBD"/>
</dbReference>
<protein>
    <recommendedName>
        <fullName evidence="2">RNase MRP protein 1 RNA binding domain-containing protein</fullName>
    </recommendedName>
</protein>
<feature type="compositionally biased region" description="Polar residues" evidence="1">
    <location>
        <begin position="240"/>
        <end position="260"/>
    </location>
</feature>
<sequence>MSATPAAELPPTLALATLNAAISSISPALEILERFHHRNKNQHRLSKWWAQADMLRRHTRKMLVCLEAGVPDAERLERIRARGKTKKKKEGGDDTEEGNLEVKKRAEHLRWTLAPRAYLAFTQLSTDRQFAHLGLMLLGVLAQIDKALAPFTPLPNDALLETDAEGAATDDTPGPLPNSNPSPPDGNIALDKTMPQPQTLDLDGDTDMGVAVSRDEIILLSIERGTSTGSTPAPAPTSAQTEPTGFTSSKLTAGLSSGSISEPPVEVGNQETRKDSPSIGPPVIEKRMKKRLKGGGGDEFDDIFSALDKDKVKKPKKKKRKKGDEFDDIFGGLV</sequence>
<reference evidence="3" key="2">
    <citation type="submission" date="2023-05" db="EMBL/GenBank/DDBJ databases">
        <authorList>
            <consortium name="Lawrence Berkeley National Laboratory"/>
            <person name="Steindorff A."/>
            <person name="Hensen N."/>
            <person name="Bonometti L."/>
            <person name="Westerberg I."/>
            <person name="Brannstrom I.O."/>
            <person name="Guillou S."/>
            <person name="Cros-Aarteil S."/>
            <person name="Calhoun S."/>
            <person name="Haridas S."/>
            <person name="Kuo A."/>
            <person name="Mondo S."/>
            <person name="Pangilinan J."/>
            <person name="Riley R."/>
            <person name="Labutti K."/>
            <person name="Andreopoulos B."/>
            <person name="Lipzen A."/>
            <person name="Chen C."/>
            <person name="Yanf M."/>
            <person name="Daum C."/>
            <person name="Ng V."/>
            <person name="Clum A."/>
            <person name="Ohm R."/>
            <person name="Martin F."/>
            <person name="Silar P."/>
            <person name="Natvig D."/>
            <person name="Lalanne C."/>
            <person name="Gautier V."/>
            <person name="Ament-Velasquez S.L."/>
            <person name="Kruys A."/>
            <person name="Hutchinson M.I."/>
            <person name="Powell A.J."/>
            <person name="Barry K."/>
            <person name="Miller A.N."/>
            <person name="Grigoriev I.V."/>
            <person name="Debuchy R."/>
            <person name="Gladieux P."/>
            <person name="Thoren M.H."/>
            <person name="Johannesson H."/>
        </authorList>
    </citation>
    <scope>NUCLEOTIDE SEQUENCE</scope>
    <source>
        <strain evidence="3">CBS 508.74</strain>
    </source>
</reference>
<evidence type="ECO:0000256" key="1">
    <source>
        <dbReference type="SAM" id="MobiDB-lite"/>
    </source>
</evidence>
<accession>A0AAN6TIU2</accession>
<dbReference type="GO" id="GO:0042134">
    <property type="term" value="F:rRNA primary transcript binding"/>
    <property type="evidence" value="ECO:0007669"/>
    <property type="project" value="InterPro"/>
</dbReference>
<feature type="region of interest" description="Disordered" evidence="1">
    <location>
        <begin position="166"/>
        <end position="204"/>
    </location>
</feature>
<evidence type="ECO:0000259" key="2">
    <source>
        <dbReference type="Pfam" id="PF20945"/>
    </source>
</evidence>
<dbReference type="Pfam" id="PF20945">
    <property type="entry name" value="RMP1"/>
    <property type="match status" value="1"/>
</dbReference>
<feature type="domain" description="RNase MRP protein 1 RNA binding" evidence="2">
    <location>
        <begin position="31"/>
        <end position="143"/>
    </location>
</feature>
<dbReference type="PANTHER" id="PTHR37792">
    <property type="entry name" value="RIBONUCLEASE MRP PROTEIN SUBUNIT RMP1"/>
    <property type="match status" value="1"/>
</dbReference>
<dbReference type="InterPro" id="IPR047205">
    <property type="entry name" value="RMP1"/>
</dbReference>
<keyword evidence="4" id="KW-1185">Reference proteome</keyword>
<dbReference type="EMBL" id="MU853335">
    <property type="protein sequence ID" value="KAK4115151.1"/>
    <property type="molecule type" value="Genomic_DNA"/>
</dbReference>
<dbReference type="CDD" id="cd22573">
    <property type="entry name" value="RMP1_RBD"/>
    <property type="match status" value="1"/>
</dbReference>
<dbReference type="GO" id="GO:0000294">
    <property type="term" value="P:nuclear-transcribed mRNA catabolic process, RNase MRP-dependent"/>
    <property type="evidence" value="ECO:0007669"/>
    <property type="project" value="TreeGrafter"/>
</dbReference>
<organism evidence="3 4">
    <name type="scientific">Canariomyces notabilis</name>
    <dbReference type="NCBI Taxonomy" id="2074819"/>
    <lineage>
        <taxon>Eukaryota</taxon>
        <taxon>Fungi</taxon>
        <taxon>Dikarya</taxon>
        <taxon>Ascomycota</taxon>
        <taxon>Pezizomycotina</taxon>
        <taxon>Sordariomycetes</taxon>
        <taxon>Sordariomycetidae</taxon>
        <taxon>Sordariales</taxon>
        <taxon>Chaetomiaceae</taxon>
        <taxon>Canariomyces</taxon>
    </lineage>
</organism>
<proteinExistence type="predicted"/>
<feature type="compositionally biased region" description="Pro residues" evidence="1">
    <location>
        <begin position="174"/>
        <end position="184"/>
    </location>
</feature>
<feature type="region of interest" description="Disordered" evidence="1">
    <location>
        <begin position="80"/>
        <end position="101"/>
    </location>
</feature>
<dbReference type="PANTHER" id="PTHR37792:SF1">
    <property type="entry name" value="RIBONUCLEASE MRP PROTEIN SUBUNIT RMP1"/>
    <property type="match status" value="1"/>
</dbReference>
<feature type="compositionally biased region" description="Low complexity" evidence="1">
    <location>
        <begin position="225"/>
        <end position="239"/>
    </location>
</feature>
<dbReference type="AlphaFoldDB" id="A0AAN6TIU2"/>
<dbReference type="GeneID" id="89943192"/>
<evidence type="ECO:0000313" key="3">
    <source>
        <dbReference type="EMBL" id="KAK4115151.1"/>
    </source>
</evidence>
<dbReference type="Proteomes" id="UP001302812">
    <property type="component" value="Unassembled WGS sequence"/>
</dbReference>
<dbReference type="GO" id="GO:0000172">
    <property type="term" value="C:ribonuclease MRP complex"/>
    <property type="evidence" value="ECO:0007669"/>
    <property type="project" value="InterPro"/>
</dbReference>
<dbReference type="GO" id="GO:0000466">
    <property type="term" value="P:maturation of 5.8S rRNA from tricistronic rRNA transcript (SSU-rRNA, 5.8S rRNA, LSU-rRNA)"/>
    <property type="evidence" value="ECO:0007669"/>
    <property type="project" value="TreeGrafter"/>
</dbReference>
<dbReference type="RefSeq" id="XP_064672721.1">
    <property type="nucleotide sequence ID" value="XM_064819066.1"/>
</dbReference>
<feature type="region of interest" description="Disordered" evidence="1">
    <location>
        <begin position="224"/>
        <end position="334"/>
    </location>
</feature>
<comment type="caution">
    <text evidence="3">The sequence shown here is derived from an EMBL/GenBank/DDBJ whole genome shotgun (WGS) entry which is preliminary data.</text>
</comment>
<feature type="compositionally biased region" description="Basic residues" evidence="1">
    <location>
        <begin position="312"/>
        <end position="321"/>
    </location>
</feature>
<gene>
    <name evidence="3" type="ORF">N656DRAFT_842942</name>
</gene>
<name>A0AAN6TIU2_9PEZI</name>
<evidence type="ECO:0000313" key="4">
    <source>
        <dbReference type="Proteomes" id="UP001302812"/>
    </source>
</evidence>
<reference evidence="3" key="1">
    <citation type="journal article" date="2023" name="Mol. Phylogenet. Evol.">
        <title>Genome-scale phylogeny and comparative genomics of the fungal order Sordariales.</title>
        <authorList>
            <person name="Hensen N."/>
            <person name="Bonometti L."/>
            <person name="Westerberg I."/>
            <person name="Brannstrom I.O."/>
            <person name="Guillou S."/>
            <person name="Cros-Aarteil S."/>
            <person name="Calhoun S."/>
            <person name="Haridas S."/>
            <person name="Kuo A."/>
            <person name="Mondo S."/>
            <person name="Pangilinan J."/>
            <person name="Riley R."/>
            <person name="LaButti K."/>
            <person name="Andreopoulos B."/>
            <person name="Lipzen A."/>
            <person name="Chen C."/>
            <person name="Yan M."/>
            <person name="Daum C."/>
            <person name="Ng V."/>
            <person name="Clum A."/>
            <person name="Steindorff A."/>
            <person name="Ohm R.A."/>
            <person name="Martin F."/>
            <person name="Silar P."/>
            <person name="Natvig D.O."/>
            <person name="Lalanne C."/>
            <person name="Gautier V."/>
            <person name="Ament-Velasquez S.L."/>
            <person name="Kruys A."/>
            <person name="Hutchinson M.I."/>
            <person name="Powell A.J."/>
            <person name="Barry K."/>
            <person name="Miller A.N."/>
            <person name="Grigoriev I.V."/>
            <person name="Debuchy R."/>
            <person name="Gladieux P."/>
            <person name="Hiltunen Thoren M."/>
            <person name="Johannesson H."/>
        </authorList>
    </citation>
    <scope>NUCLEOTIDE SEQUENCE</scope>
    <source>
        <strain evidence="3">CBS 508.74</strain>
    </source>
</reference>